<organism evidence="1 2">
    <name type="scientific">Eumeta variegata</name>
    <name type="common">Bagworm moth</name>
    <name type="synonym">Eumeta japonica</name>
    <dbReference type="NCBI Taxonomy" id="151549"/>
    <lineage>
        <taxon>Eukaryota</taxon>
        <taxon>Metazoa</taxon>
        <taxon>Ecdysozoa</taxon>
        <taxon>Arthropoda</taxon>
        <taxon>Hexapoda</taxon>
        <taxon>Insecta</taxon>
        <taxon>Pterygota</taxon>
        <taxon>Neoptera</taxon>
        <taxon>Endopterygota</taxon>
        <taxon>Lepidoptera</taxon>
        <taxon>Glossata</taxon>
        <taxon>Ditrysia</taxon>
        <taxon>Tineoidea</taxon>
        <taxon>Psychidae</taxon>
        <taxon>Oiketicinae</taxon>
        <taxon>Eumeta</taxon>
    </lineage>
</organism>
<name>A0A4C2AAY2_EUMVA</name>
<sequence>MMSVKQERRAKVVPYGNLWSPPTLLRNRHDFNGLIFVYHKYAYTQSVKTGHCRERVSCTEGARSDDRNSVALVQCLLGVSLFCRSCKLKNSELSPARWPNADQGLLAAAKTGVRDWRLNVSSDTWSEVTMTLNKRLSDQFARTQHRTYGRRQPTNHRFTYNRGAYARPDRRRRGDGTPAVSRVCAYAFYRFPEREKDQTLSPLRRPLLTRRIVRTKIPIVAGVERVKKKSRPNRTSLRIPDSHLTIAEDPKRVTGVHGQPAFVQPLARNWIQDSGVPKQQKIKRLRSPLAAHFPPAAPPPRPAQTESITGRAEQMIIVAHKDSPRTREFGRTNNLTAPLPACCTRHRQLTAQLADAAARLLSQIRVIYRLNDG</sequence>
<evidence type="ECO:0000313" key="2">
    <source>
        <dbReference type="Proteomes" id="UP000299102"/>
    </source>
</evidence>
<proteinExistence type="predicted"/>
<keyword evidence="2" id="KW-1185">Reference proteome</keyword>
<dbReference type="AlphaFoldDB" id="A0A4C2AAY2"/>
<protein>
    <submittedName>
        <fullName evidence="1">Uncharacterized protein</fullName>
    </submittedName>
</protein>
<comment type="caution">
    <text evidence="1">The sequence shown here is derived from an EMBL/GenBank/DDBJ whole genome shotgun (WGS) entry which is preliminary data.</text>
</comment>
<gene>
    <name evidence="1" type="ORF">EVAR_100194_1</name>
</gene>
<dbReference type="Proteomes" id="UP000299102">
    <property type="component" value="Unassembled WGS sequence"/>
</dbReference>
<accession>A0A4C2AAY2</accession>
<reference evidence="1 2" key="1">
    <citation type="journal article" date="2019" name="Commun. Biol.">
        <title>The bagworm genome reveals a unique fibroin gene that provides high tensile strength.</title>
        <authorList>
            <person name="Kono N."/>
            <person name="Nakamura H."/>
            <person name="Ohtoshi R."/>
            <person name="Tomita M."/>
            <person name="Numata K."/>
            <person name="Arakawa K."/>
        </authorList>
    </citation>
    <scope>NUCLEOTIDE SEQUENCE [LARGE SCALE GENOMIC DNA]</scope>
</reference>
<dbReference type="EMBL" id="BGZK01002798">
    <property type="protein sequence ID" value="GBP96543.1"/>
    <property type="molecule type" value="Genomic_DNA"/>
</dbReference>
<evidence type="ECO:0000313" key="1">
    <source>
        <dbReference type="EMBL" id="GBP96543.1"/>
    </source>
</evidence>